<proteinExistence type="predicted"/>
<gene>
    <name evidence="2" type="ORF">BURPS1710A_A2946</name>
</gene>
<dbReference type="Proteomes" id="UP000001812">
    <property type="component" value="Chromosome II"/>
</dbReference>
<evidence type="ECO:0000256" key="1">
    <source>
        <dbReference type="SAM" id="MobiDB-lite"/>
    </source>
</evidence>
<accession>A0A0E1W0B7</accession>
<sequence length="86" mass="9073">MRRARNAGRAAIAPARALRRDSLAPRRVRAISPAAIYFAKSLRRPSSPPGPIIDRSSFRNEAAAPPRKSVGAGSFACTPDACVSAS</sequence>
<feature type="region of interest" description="Disordered" evidence="1">
    <location>
        <begin position="42"/>
        <end position="73"/>
    </location>
</feature>
<protein>
    <submittedName>
        <fullName evidence="2">Uncharacterized protein</fullName>
    </submittedName>
</protein>
<organism evidence="2">
    <name type="scientific">Burkholderia pseudomallei 1710a</name>
    <dbReference type="NCBI Taxonomy" id="320371"/>
    <lineage>
        <taxon>Bacteria</taxon>
        <taxon>Pseudomonadati</taxon>
        <taxon>Pseudomonadota</taxon>
        <taxon>Betaproteobacteria</taxon>
        <taxon>Burkholderiales</taxon>
        <taxon>Burkholderiaceae</taxon>
        <taxon>Burkholderia</taxon>
        <taxon>pseudomallei group</taxon>
    </lineage>
</organism>
<dbReference type="EMBL" id="CM000833">
    <property type="protein sequence ID" value="EET05844.1"/>
    <property type="molecule type" value="Genomic_DNA"/>
</dbReference>
<dbReference type="AlphaFoldDB" id="A0A0E1W0B7"/>
<name>A0A0E1W0B7_BURPE</name>
<reference evidence="2" key="1">
    <citation type="submission" date="2009-05" db="EMBL/GenBank/DDBJ databases">
        <authorList>
            <person name="Harkins D.M."/>
            <person name="DeShazer D."/>
            <person name="Woods D.E."/>
            <person name="Brinkac L.M."/>
            <person name="Brown K.A."/>
            <person name="Hung G.C."/>
            <person name="Tuanyok A."/>
            <person name="Zhang B."/>
            <person name="Nierman W.C."/>
        </authorList>
    </citation>
    <scope>NUCLEOTIDE SEQUENCE [LARGE SCALE GENOMIC DNA]</scope>
    <source>
        <strain evidence="2">1710a</strain>
    </source>
</reference>
<evidence type="ECO:0000313" key="2">
    <source>
        <dbReference type="EMBL" id="EET05844.1"/>
    </source>
</evidence>
<dbReference type="HOGENOM" id="CLU_2491859_0_0_4"/>